<reference evidence="2 3" key="1">
    <citation type="submission" date="2019-11" db="EMBL/GenBank/DDBJ databases">
        <authorList>
            <person name="Cao P."/>
        </authorList>
    </citation>
    <scope>NUCLEOTIDE SEQUENCE [LARGE SCALE GENOMIC DNA]</scope>
    <source>
        <strain evidence="2 3">NEAU-AAG5</strain>
    </source>
</reference>
<dbReference type="EMBL" id="WOFH01000008">
    <property type="protein sequence ID" value="MUN39651.1"/>
    <property type="molecule type" value="Genomic_DNA"/>
</dbReference>
<feature type="domain" description="STAS" evidence="1">
    <location>
        <begin position="40"/>
        <end position="134"/>
    </location>
</feature>
<comment type="caution">
    <text evidence="2">The sequence shown here is derived from an EMBL/GenBank/DDBJ whole genome shotgun (WGS) entry which is preliminary data.</text>
</comment>
<dbReference type="Gene3D" id="3.30.750.24">
    <property type="entry name" value="STAS domain"/>
    <property type="match status" value="1"/>
</dbReference>
<organism evidence="2 3">
    <name type="scientific">Actinomadura litoris</name>
    <dbReference type="NCBI Taxonomy" id="2678616"/>
    <lineage>
        <taxon>Bacteria</taxon>
        <taxon>Bacillati</taxon>
        <taxon>Actinomycetota</taxon>
        <taxon>Actinomycetes</taxon>
        <taxon>Streptosporangiales</taxon>
        <taxon>Thermomonosporaceae</taxon>
        <taxon>Actinomadura</taxon>
    </lineage>
</organism>
<dbReference type="AlphaFoldDB" id="A0A7K1L5E8"/>
<dbReference type="GO" id="GO:0043856">
    <property type="term" value="F:anti-sigma factor antagonist activity"/>
    <property type="evidence" value="ECO:0007669"/>
    <property type="project" value="TreeGrafter"/>
</dbReference>
<protein>
    <submittedName>
        <fullName evidence="2">STAS domain-containing protein</fullName>
    </submittedName>
</protein>
<evidence type="ECO:0000313" key="3">
    <source>
        <dbReference type="Proteomes" id="UP000432015"/>
    </source>
</evidence>
<dbReference type="InterPro" id="IPR036513">
    <property type="entry name" value="STAS_dom_sf"/>
</dbReference>
<dbReference type="InterPro" id="IPR058548">
    <property type="entry name" value="MlaB-like_STAS"/>
</dbReference>
<sequence>MSTHAVSPDAASQVGAALRIDTAPARRTAHPRGAASRARVAVAGELDIATSGLFRVGLAGLIRSQGPDIVIDASALTFCDARGVAAIVAAGDLAERQGGSVTLTRVRPQVAKVLRITGVHRRFVRPGAAWPRRG</sequence>
<accession>A0A7K1L5E8</accession>
<dbReference type="PANTHER" id="PTHR33495">
    <property type="entry name" value="ANTI-SIGMA FACTOR ANTAGONIST TM_1081-RELATED-RELATED"/>
    <property type="match status" value="1"/>
</dbReference>
<dbReference type="Pfam" id="PF13466">
    <property type="entry name" value="STAS_2"/>
    <property type="match status" value="1"/>
</dbReference>
<keyword evidence="3" id="KW-1185">Reference proteome</keyword>
<dbReference type="PROSITE" id="PS50801">
    <property type="entry name" value="STAS"/>
    <property type="match status" value="1"/>
</dbReference>
<evidence type="ECO:0000259" key="1">
    <source>
        <dbReference type="PROSITE" id="PS50801"/>
    </source>
</evidence>
<dbReference type="Proteomes" id="UP000432015">
    <property type="component" value="Unassembled WGS sequence"/>
</dbReference>
<proteinExistence type="predicted"/>
<evidence type="ECO:0000313" key="2">
    <source>
        <dbReference type="EMBL" id="MUN39651.1"/>
    </source>
</evidence>
<dbReference type="PANTHER" id="PTHR33495:SF2">
    <property type="entry name" value="ANTI-SIGMA FACTOR ANTAGONIST TM_1081-RELATED"/>
    <property type="match status" value="1"/>
</dbReference>
<dbReference type="SUPFAM" id="SSF52091">
    <property type="entry name" value="SpoIIaa-like"/>
    <property type="match status" value="1"/>
</dbReference>
<name>A0A7K1L5E8_9ACTN</name>
<gene>
    <name evidence="2" type="ORF">GNZ18_24085</name>
</gene>
<dbReference type="InterPro" id="IPR002645">
    <property type="entry name" value="STAS_dom"/>
</dbReference>
<dbReference type="CDD" id="cd07043">
    <property type="entry name" value="STAS_anti-anti-sigma_factors"/>
    <property type="match status" value="1"/>
</dbReference>
<dbReference type="RefSeq" id="WP_156218779.1">
    <property type="nucleotide sequence ID" value="NZ_WOFH01000008.1"/>
</dbReference>